<keyword evidence="2" id="KW-1185">Reference proteome</keyword>
<name>A0AA34RDQ6_CHLPE</name>
<accession>A0AA34RDQ6</accession>
<protein>
    <submittedName>
        <fullName evidence="1">Uncharacterized protein</fullName>
    </submittedName>
</protein>
<dbReference type="KEGG" id="cpm:G5S_0896"/>
<evidence type="ECO:0000313" key="1">
    <source>
        <dbReference type="EMBL" id="AEB41833.1"/>
    </source>
</evidence>
<reference evidence="1 2" key="1">
    <citation type="journal article" date="2011" name="J. Bacteriol.">
        <title>Genome sequence of the obligate intracellular animal pathogen Chlamydia pecorum E58.</title>
        <authorList>
            <person name="Mojica S."/>
            <person name="Huot Creasy H."/>
            <person name="Daugherty S."/>
            <person name="Read T.D."/>
            <person name="Kim T."/>
            <person name="Kaltenboeck B."/>
            <person name="Bavoil P."/>
            <person name="Myers G.S."/>
        </authorList>
    </citation>
    <scope>NUCLEOTIDE SEQUENCE [LARGE SCALE GENOMIC DNA]</scope>
    <source>
        <strain evidence="1 2">E58</strain>
    </source>
</reference>
<gene>
    <name evidence="1" type="ordered locus">G5S_0896</name>
</gene>
<dbReference type="EMBL" id="CP002608">
    <property type="protein sequence ID" value="AEB41833.1"/>
    <property type="molecule type" value="Genomic_DNA"/>
</dbReference>
<sequence>MESPKKEKPFFKERLCKTIEQKKNFNALKIGSFYEPSYVRIFYALSS</sequence>
<dbReference type="Proteomes" id="UP000008305">
    <property type="component" value="Chromosome"/>
</dbReference>
<evidence type="ECO:0000313" key="2">
    <source>
        <dbReference type="Proteomes" id="UP000008305"/>
    </source>
</evidence>
<organism evidence="1 2">
    <name type="scientific">Chlamydia pecorum (strain ATCC VR-628 / DSM 29919 / E58)</name>
    <name type="common">Chlamydophila pecorum</name>
    <dbReference type="NCBI Taxonomy" id="331635"/>
    <lineage>
        <taxon>Bacteria</taxon>
        <taxon>Pseudomonadati</taxon>
        <taxon>Chlamydiota</taxon>
        <taxon>Chlamydiia</taxon>
        <taxon>Chlamydiales</taxon>
        <taxon>Chlamydiaceae</taxon>
        <taxon>Chlamydia/Chlamydophila group</taxon>
        <taxon>Chlamydia</taxon>
    </lineage>
</organism>
<dbReference type="AlphaFoldDB" id="A0AA34RDQ6"/>
<proteinExistence type="predicted"/>